<sequence>MMTIEVLCARFTTLDPEDLRGWVQAGHVRADAEGETLLFQEIDVERVRLILDLRDTLAVNEEALPLVLSLLDQVYALRRRLGEG</sequence>
<protein>
    <recommendedName>
        <fullName evidence="3">Chaperone modulatory protein CbpM</fullName>
    </recommendedName>
</protein>
<gene>
    <name evidence="1" type="ORF">JJQ90_12545</name>
</gene>
<evidence type="ECO:0000313" key="2">
    <source>
        <dbReference type="Proteomes" id="UP000689967"/>
    </source>
</evidence>
<evidence type="ECO:0000313" key="1">
    <source>
        <dbReference type="EMBL" id="MBU8544541.1"/>
    </source>
</evidence>
<organism evidence="1 2">
    <name type="scientific">Falsiroseomonas oleicola</name>
    <dbReference type="NCBI Taxonomy" id="2801474"/>
    <lineage>
        <taxon>Bacteria</taxon>
        <taxon>Pseudomonadati</taxon>
        <taxon>Pseudomonadota</taxon>
        <taxon>Alphaproteobacteria</taxon>
        <taxon>Acetobacterales</taxon>
        <taxon>Roseomonadaceae</taxon>
        <taxon>Falsiroseomonas</taxon>
    </lineage>
</organism>
<keyword evidence="2" id="KW-1185">Reference proteome</keyword>
<reference evidence="1 2" key="1">
    <citation type="submission" date="2021-01" db="EMBL/GenBank/DDBJ databases">
        <title>Roseomonas sp. nov, a bacterium isolated from an oil production mixture in Yumen Oilfield.</title>
        <authorList>
            <person name="Wu D."/>
        </authorList>
    </citation>
    <scope>NUCLEOTIDE SEQUENCE [LARGE SCALE GENOMIC DNA]</scope>
    <source>
        <strain evidence="1 2">ROY-5-3</strain>
    </source>
</reference>
<accession>A0ABS6HAM3</accession>
<comment type="caution">
    <text evidence="1">The sequence shown here is derived from an EMBL/GenBank/DDBJ whole genome shotgun (WGS) entry which is preliminary data.</text>
</comment>
<dbReference type="RefSeq" id="WP_216875851.1">
    <property type="nucleotide sequence ID" value="NZ_JAERQM010000003.1"/>
</dbReference>
<name>A0ABS6HAM3_9PROT</name>
<dbReference type="Proteomes" id="UP000689967">
    <property type="component" value="Unassembled WGS sequence"/>
</dbReference>
<evidence type="ECO:0008006" key="3">
    <source>
        <dbReference type="Google" id="ProtNLM"/>
    </source>
</evidence>
<dbReference type="EMBL" id="JAERQM010000003">
    <property type="protein sequence ID" value="MBU8544541.1"/>
    <property type="molecule type" value="Genomic_DNA"/>
</dbReference>
<proteinExistence type="predicted"/>